<comment type="caution">
    <text evidence="1">The sequence shown here is derived from an EMBL/GenBank/DDBJ whole genome shotgun (WGS) entry which is preliminary data.</text>
</comment>
<sequence length="187" mass="20910">MSRAVKLKRGTRDFAKPRGKVSLAQPRWDHGASGPANRIGLVAEDRGPRDVKTGKVINPNGVKGVRRVDMLEIYHSRGWISDRGYTAGERLRDAWAATQKSKGMDWSAERVDSTPRPDAMIDIQVERVSRLTRVTRCIQRGDEDILWAVVGEGRSVGHLPRYRAQNHGAGREHLYEALDRLADAMGC</sequence>
<dbReference type="Proteomes" id="UP000613255">
    <property type="component" value="Unassembled WGS sequence"/>
</dbReference>
<evidence type="ECO:0000313" key="2">
    <source>
        <dbReference type="Proteomes" id="UP000613255"/>
    </source>
</evidence>
<protein>
    <submittedName>
        <fullName evidence="1">Uncharacterized protein</fullName>
    </submittedName>
</protein>
<gene>
    <name evidence="1" type="ORF">JAO82_00450</name>
</gene>
<name>A0A934HHN4_9RHOB</name>
<proteinExistence type="predicted"/>
<organism evidence="1 2">
    <name type="scientific">Pontibaca salina</name>
    <dbReference type="NCBI Taxonomy" id="2795731"/>
    <lineage>
        <taxon>Bacteria</taxon>
        <taxon>Pseudomonadati</taxon>
        <taxon>Pseudomonadota</taxon>
        <taxon>Alphaproteobacteria</taxon>
        <taxon>Rhodobacterales</taxon>
        <taxon>Roseobacteraceae</taxon>
        <taxon>Pontibaca</taxon>
    </lineage>
</organism>
<dbReference type="EMBL" id="JAEIJD010000001">
    <property type="protein sequence ID" value="MBI6628338.1"/>
    <property type="molecule type" value="Genomic_DNA"/>
</dbReference>
<keyword evidence="2" id="KW-1185">Reference proteome</keyword>
<dbReference type="AlphaFoldDB" id="A0A934HHN4"/>
<evidence type="ECO:0000313" key="1">
    <source>
        <dbReference type="EMBL" id="MBI6628338.1"/>
    </source>
</evidence>
<dbReference type="RefSeq" id="WP_198684367.1">
    <property type="nucleotide sequence ID" value="NZ_JAEIJD010000001.1"/>
</dbReference>
<accession>A0A934HHN4</accession>
<reference evidence="1" key="1">
    <citation type="submission" date="2020-12" db="EMBL/GenBank/DDBJ databases">
        <title>Pontibaca salina gen. nov., sp. nov., isolated from marine sediment.</title>
        <authorList>
            <person name="Bo J."/>
            <person name="Wang S."/>
            <person name="Song X."/>
            <person name="Du Z."/>
        </authorList>
    </citation>
    <scope>NUCLEOTIDE SEQUENCE</scope>
    <source>
        <strain evidence="1">S1109L</strain>
    </source>
</reference>